<feature type="domain" description="Copper amine oxidase-like N-terminal" evidence="2">
    <location>
        <begin position="35"/>
        <end position="141"/>
    </location>
</feature>
<dbReference type="AlphaFoldDB" id="A0A3D9R2H6"/>
<dbReference type="InterPro" id="IPR012854">
    <property type="entry name" value="Cu_amine_oxidase-like_N"/>
</dbReference>
<dbReference type="SUPFAM" id="SSF55383">
    <property type="entry name" value="Copper amine oxidase, domain N"/>
    <property type="match status" value="1"/>
</dbReference>
<dbReference type="SUPFAM" id="SSF54427">
    <property type="entry name" value="NTF2-like"/>
    <property type="match status" value="2"/>
</dbReference>
<keyword evidence="4" id="KW-1185">Reference proteome</keyword>
<evidence type="ECO:0000313" key="3">
    <source>
        <dbReference type="EMBL" id="REE68694.1"/>
    </source>
</evidence>
<proteinExistence type="predicted"/>
<reference evidence="3 4" key="1">
    <citation type="submission" date="2018-08" db="EMBL/GenBank/DDBJ databases">
        <title>Genomic Encyclopedia of Type Strains, Phase III (KMG-III): the genomes of soil and plant-associated and newly described type strains.</title>
        <authorList>
            <person name="Whitman W."/>
        </authorList>
    </citation>
    <scope>NUCLEOTIDE SEQUENCE [LARGE SCALE GENOMIC DNA]</scope>
    <source>
        <strain evidence="3 4">CGMCC 1.10966</strain>
    </source>
</reference>
<feature type="chain" id="PRO_5017536854" evidence="1">
    <location>
        <begin position="25"/>
        <end position="402"/>
    </location>
</feature>
<dbReference type="RefSeq" id="WP_116191591.1">
    <property type="nucleotide sequence ID" value="NZ_QTTN01000037.1"/>
</dbReference>
<dbReference type="OrthoDB" id="1954422at2"/>
<dbReference type="InterPro" id="IPR032710">
    <property type="entry name" value="NTF2-like_dom_sf"/>
</dbReference>
<accession>A0A3D9R2H6</accession>
<comment type="caution">
    <text evidence="3">The sequence shown here is derived from an EMBL/GenBank/DDBJ whole genome shotgun (WGS) entry which is preliminary data.</text>
</comment>
<sequence length="402" mass="44297">MKRIMGIVLALLVVFTMAAGTASAAAQKTDIKVKLNGEWVIFPTPPVILNSKTYVEFRTLFTKLGYTVDYKAATKTIIAKSDVRSIQMQPTGTTALVNGQKVPVNGEMQLIGGRTMVGVRFIATLSDKTVSWDGTKKLVTIVDKGPTAAQKAEVFAVLNQLSAAEDKQDADAFMALIHSASPYRSDINDVIRDQFARMHTKTDYDQMTVESYSAAEAVVSTVEHTYKVSGDGFYADTENEIVYTMRKDNGKWAIYDIEQLSSDIQDIDGLWKQEIPVDDAVKTGIKSVLDAQTAASNAKDIDAYSATLVPGAEGFQDDVDSAKEMFDDPDTSVKMTLERSAVVEMHDTDAMLLVSYKMDITMDGEVMPVRSLYIFHAQKQQDGKWLLMPGPAELNTQYLDEQ</sequence>
<protein>
    <submittedName>
        <fullName evidence="3">Copper amine oxidase-like protein</fullName>
    </submittedName>
</protein>
<dbReference type="EMBL" id="QTTN01000037">
    <property type="protein sequence ID" value="REE68694.1"/>
    <property type="molecule type" value="Genomic_DNA"/>
</dbReference>
<evidence type="ECO:0000259" key="2">
    <source>
        <dbReference type="Pfam" id="PF07833"/>
    </source>
</evidence>
<organism evidence="3 4">
    <name type="scientific">Paenibacillus taihuensis</name>
    <dbReference type="NCBI Taxonomy" id="1156355"/>
    <lineage>
        <taxon>Bacteria</taxon>
        <taxon>Bacillati</taxon>
        <taxon>Bacillota</taxon>
        <taxon>Bacilli</taxon>
        <taxon>Bacillales</taxon>
        <taxon>Paenibacillaceae</taxon>
        <taxon>Paenibacillus</taxon>
    </lineage>
</organism>
<evidence type="ECO:0000313" key="4">
    <source>
        <dbReference type="Proteomes" id="UP000256304"/>
    </source>
</evidence>
<evidence type="ECO:0000256" key="1">
    <source>
        <dbReference type="SAM" id="SignalP"/>
    </source>
</evidence>
<keyword evidence="1" id="KW-0732">Signal</keyword>
<dbReference type="InterPro" id="IPR036582">
    <property type="entry name" value="Mao_N_sf"/>
</dbReference>
<dbReference type="Proteomes" id="UP000256304">
    <property type="component" value="Unassembled WGS sequence"/>
</dbReference>
<name>A0A3D9R2H6_9BACL</name>
<dbReference type="Pfam" id="PF07833">
    <property type="entry name" value="Cu_amine_oxidN1"/>
    <property type="match status" value="1"/>
</dbReference>
<feature type="signal peptide" evidence="1">
    <location>
        <begin position="1"/>
        <end position="24"/>
    </location>
</feature>
<gene>
    <name evidence="3" type="ORF">A8990_13728</name>
</gene>
<dbReference type="Gene3D" id="3.30.457.10">
    <property type="entry name" value="Copper amine oxidase-like, N-terminal domain"/>
    <property type="match status" value="1"/>
</dbReference>
<dbReference type="Gene3D" id="3.10.450.50">
    <property type="match status" value="2"/>
</dbReference>